<dbReference type="AlphaFoldDB" id="A0ABD2CZ97"/>
<protein>
    <submittedName>
        <fullName evidence="1">Uncharacterized protein</fullName>
    </submittedName>
</protein>
<organism evidence="1 2">
    <name type="scientific">Vespula maculifrons</name>
    <name type="common">Eastern yellow jacket</name>
    <name type="synonym">Wasp</name>
    <dbReference type="NCBI Taxonomy" id="7453"/>
    <lineage>
        <taxon>Eukaryota</taxon>
        <taxon>Metazoa</taxon>
        <taxon>Ecdysozoa</taxon>
        <taxon>Arthropoda</taxon>
        <taxon>Hexapoda</taxon>
        <taxon>Insecta</taxon>
        <taxon>Pterygota</taxon>
        <taxon>Neoptera</taxon>
        <taxon>Endopterygota</taxon>
        <taxon>Hymenoptera</taxon>
        <taxon>Apocrita</taxon>
        <taxon>Aculeata</taxon>
        <taxon>Vespoidea</taxon>
        <taxon>Vespidae</taxon>
        <taxon>Vespinae</taxon>
        <taxon>Vespula</taxon>
    </lineage>
</organism>
<dbReference type="EMBL" id="JAYRBN010000010">
    <property type="protein sequence ID" value="KAL2750435.1"/>
    <property type="molecule type" value="Genomic_DNA"/>
</dbReference>
<dbReference type="Proteomes" id="UP001607303">
    <property type="component" value="Unassembled WGS sequence"/>
</dbReference>
<proteinExistence type="predicted"/>
<evidence type="ECO:0000313" key="2">
    <source>
        <dbReference type="Proteomes" id="UP001607303"/>
    </source>
</evidence>
<gene>
    <name evidence="1" type="ORF">V1477_001225</name>
</gene>
<comment type="caution">
    <text evidence="1">The sequence shown here is derived from an EMBL/GenBank/DDBJ whole genome shotgun (WGS) entry which is preliminary data.</text>
</comment>
<reference evidence="1 2" key="1">
    <citation type="journal article" date="2024" name="Ann. Entomol. Soc. Am.">
        <title>Genomic analyses of the southern and eastern yellowjacket wasps (Hymenoptera: Vespidae) reveal evolutionary signatures of social life.</title>
        <authorList>
            <person name="Catto M.A."/>
            <person name="Caine P.B."/>
            <person name="Orr S.E."/>
            <person name="Hunt B.G."/>
            <person name="Goodisman M.A.D."/>
        </authorList>
    </citation>
    <scope>NUCLEOTIDE SEQUENCE [LARGE SCALE GENOMIC DNA]</scope>
    <source>
        <strain evidence="1">232</strain>
        <tissue evidence="1">Head and thorax</tissue>
    </source>
</reference>
<keyword evidence="2" id="KW-1185">Reference proteome</keyword>
<evidence type="ECO:0000313" key="1">
    <source>
        <dbReference type="EMBL" id="KAL2750435.1"/>
    </source>
</evidence>
<accession>A0ABD2CZ97</accession>
<sequence>MTKDLSSRYLQLFKKPTNYAVRKLHNSLRIIFKTLPSCRHTVLRSNNKAF</sequence>
<name>A0ABD2CZ97_VESMC</name>